<dbReference type="Pfam" id="PF07969">
    <property type="entry name" value="Amidohydro_3"/>
    <property type="match status" value="1"/>
</dbReference>
<dbReference type="InterPro" id="IPR004722">
    <property type="entry name" value="DHOase"/>
</dbReference>
<dbReference type="InterPro" id="IPR032466">
    <property type="entry name" value="Metal_Hydrolase"/>
</dbReference>
<reference evidence="5 6" key="1">
    <citation type="submission" date="2018-07" db="EMBL/GenBank/DDBJ databases">
        <title>Motiliproteus coralliicola sp. nov., a bacterium isolated from Coral.</title>
        <authorList>
            <person name="Wang G."/>
        </authorList>
    </citation>
    <scope>NUCLEOTIDE SEQUENCE [LARGE SCALE GENOMIC DNA]</scope>
    <source>
        <strain evidence="5 6">C34</strain>
    </source>
</reference>
<dbReference type="CDD" id="cd01317">
    <property type="entry name" value="DHOase_IIa"/>
    <property type="match status" value="1"/>
</dbReference>
<dbReference type="InterPro" id="IPR050138">
    <property type="entry name" value="DHOase/Allantoinase_Hydrolase"/>
</dbReference>
<dbReference type="GO" id="GO:0006221">
    <property type="term" value="P:pyrimidine nucleotide biosynthetic process"/>
    <property type="evidence" value="ECO:0007669"/>
    <property type="project" value="UniProtKB-KW"/>
</dbReference>
<dbReference type="Pfam" id="PF12890">
    <property type="entry name" value="DHOase"/>
    <property type="match status" value="1"/>
</dbReference>
<sequence>MNTVIQGGRLIDPANDIDAQLDLYLQQGKVLAVGEAPDGFVADRTIDAGGQIVCPGLIDLQAFLREPGQTQKGTIASESGAAAAGGVTTLCCPPQTQPVLDTPAVARLIQDRAAEAGLVQVLPLGALTKGLEGEQLANMMALKAAGCVGFSNVGAGVASAQTLLRCLEYAATHDLLVFVRPQEPSLSSGCAHDGAMAMRLGLEGIPAVAETLEVSRYLLLAEQAGARLHFGQLSCERSIKMIEEARERGQAVSCDLAVHQLLLDDGALEGFDGRYHLSPPLRSEAERAGLRAALVRGGISALCSDHQPHEASAKAAPFSVTEPGMIGLQTLLPLGLQLVEQDLLQLSELVTLLSVEPARILGLDRGQLGVGASADICIFDPEQAWQLDSQTNVSVGTNTPFWEQQLQGQVSHTLLAGELVYSR</sequence>
<dbReference type="Gene3D" id="3.20.20.140">
    <property type="entry name" value="Metal-dependent hydrolases"/>
    <property type="match status" value="1"/>
</dbReference>
<dbReference type="PANTHER" id="PTHR43668:SF2">
    <property type="entry name" value="ALLANTOINASE"/>
    <property type="match status" value="1"/>
</dbReference>
<accession>A0A369WDZ1</accession>
<proteinExistence type="predicted"/>
<dbReference type="OrthoDB" id="5687299at2"/>
<dbReference type="EC" id="3.5.2.3" evidence="5"/>
<dbReference type="RefSeq" id="WP_114696530.1">
    <property type="nucleotide sequence ID" value="NZ_QQOH01000004.1"/>
</dbReference>
<evidence type="ECO:0000313" key="5">
    <source>
        <dbReference type="EMBL" id="RDE18914.1"/>
    </source>
</evidence>
<dbReference type="InterPro" id="IPR024403">
    <property type="entry name" value="DHOase_cat"/>
</dbReference>
<dbReference type="PANTHER" id="PTHR43668">
    <property type="entry name" value="ALLANTOINASE"/>
    <property type="match status" value="1"/>
</dbReference>
<dbReference type="GO" id="GO:0005737">
    <property type="term" value="C:cytoplasm"/>
    <property type="evidence" value="ECO:0007669"/>
    <property type="project" value="TreeGrafter"/>
</dbReference>
<dbReference type="NCBIfam" id="TIGR00857">
    <property type="entry name" value="pyrC_multi"/>
    <property type="match status" value="1"/>
</dbReference>
<evidence type="ECO:0000256" key="1">
    <source>
        <dbReference type="ARBA" id="ARBA00022833"/>
    </source>
</evidence>
<name>A0A369WDZ1_9GAMM</name>
<dbReference type="EMBL" id="QQOH01000004">
    <property type="protein sequence ID" value="RDE18914.1"/>
    <property type="molecule type" value="Genomic_DNA"/>
</dbReference>
<dbReference type="GO" id="GO:0046872">
    <property type="term" value="F:metal ion binding"/>
    <property type="evidence" value="ECO:0007669"/>
    <property type="project" value="InterPro"/>
</dbReference>
<keyword evidence="5" id="KW-0378">Hydrolase</keyword>
<feature type="domain" description="Dihydroorotase catalytic" evidence="4">
    <location>
        <begin position="50"/>
        <end position="234"/>
    </location>
</feature>
<dbReference type="InterPro" id="IPR013108">
    <property type="entry name" value="Amidohydro_3"/>
</dbReference>
<dbReference type="Gene3D" id="2.30.40.10">
    <property type="entry name" value="Urease, subunit C, domain 1"/>
    <property type="match status" value="1"/>
</dbReference>
<dbReference type="AlphaFoldDB" id="A0A369WDZ1"/>
<organism evidence="5 6">
    <name type="scientific">Motiliproteus coralliicola</name>
    <dbReference type="NCBI Taxonomy" id="2283196"/>
    <lineage>
        <taxon>Bacteria</taxon>
        <taxon>Pseudomonadati</taxon>
        <taxon>Pseudomonadota</taxon>
        <taxon>Gammaproteobacteria</taxon>
        <taxon>Oceanospirillales</taxon>
        <taxon>Oceanospirillaceae</taxon>
        <taxon>Motiliproteus</taxon>
    </lineage>
</organism>
<keyword evidence="1" id="KW-0862">Zinc</keyword>
<dbReference type="SUPFAM" id="SSF51338">
    <property type="entry name" value="Composite domain of metallo-dependent hydrolases"/>
    <property type="match status" value="1"/>
</dbReference>
<dbReference type="SUPFAM" id="SSF51556">
    <property type="entry name" value="Metallo-dependent hydrolases"/>
    <property type="match status" value="1"/>
</dbReference>
<protein>
    <submittedName>
        <fullName evidence="5">Dihydroorotase</fullName>
        <ecNumber evidence="5">3.5.2.3</ecNumber>
    </submittedName>
</protein>
<dbReference type="InterPro" id="IPR011059">
    <property type="entry name" value="Metal-dep_hydrolase_composite"/>
</dbReference>
<dbReference type="GO" id="GO:0006145">
    <property type="term" value="P:purine nucleobase catabolic process"/>
    <property type="evidence" value="ECO:0007669"/>
    <property type="project" value="TreeGrafter"/>
</dbReference>
<evidence type="ECO:0000259" key="3">
    <source>
        <dbReference type="Pfam" id="PF07969"/>
    </source>
</evidence>
<dbReference type="Proteomes" id="UP000253769">
    <property type="component" value="Unassembled WGS sequence"/>
</dbReference>
<evidence type="ECO:0000256" key="2">
    <source>
        <dbReference type="ARBA" id="ARBA00022975"/>
    </source>
</evidence>
<evidence type="ECO:0000313" key="6">
    <source>
        <dbReference type="Proteomes" id="UP000253769"/>
    </source>
</evidence>
<gene>
    <name evidence="5" type="ORF">DV711_14975</name>
</gene>
<evidence type="ECO:0000259" key="4">
    <source>
        <dbReference type="Pfam" id="PF12890"/>
    </source>
</evidence>
<comment type="caution">
    <text evidence="5">The sequence shown here is derived from an EMBL/GenBank/DDBJ whole genome shotgun (WGS) entry which is preliminary data.</text>
</comment>
<dbReference type="GO" id="GO:0004038">
    <property type="term" value="F:allantoinase activity"/>
    <property type="evidence" value="ECO:0007669"/>
    <property type="project" value="TreeGrafter"/>
</dbReference>
<dbReference type="NCBIfam" id="NF005791">
    <property type="entry name" value="PRK07627.1"/>
    <property type="match status" value="1"/>
</dbReference>
<keyword evidence="6" id="KW-1185">Reference proteome</keyword>
<feature type="domain" description="Amidohydrolase 3" evidence="3">
    <location>
        <begin position="342"/>
        <end position="421"/>
    </location>
</feature>
<dbReference type="GO" id="GO:0004151">
    <property type="term" value="F:dihydroorotase activity"/>
    <property type="evidence" value="ECO:0007669"/>
    <property type="project" value="UniProtKB-EC"/>
</dbReference>
<keyword evidence="2" id="KW-0665">Pyrimidine biosynthesis</keyword>